<dbReference type="GO" id="GO:0022857">
    <property type="term" value="F:transmembrane transporter activity"/>
    <property type="evidence" value="ECO:0007669"/>
    <property type="project" value="InterPro"/>
</dbReference>
<evidence type="ECO:0000256" key="7">
    <source>
        <dbReference type="SAM" id="Phobius"/>
    </source>
</evidence>
<reference evidence="9 10" key="1">
    <citation type="submission" date="2017-06" db="EMBL/GenBank/DDBJ databases">
        <title>Comparative genomic analysis of Ambrosia Fusariam Clade fungi.</title>
        <authorList>
            <person name="Stajich J.E."/>
            <person name="Carrillo J."/>
            <person name="Kijimoto T."/>
            <person name="Eskalen A."/>
            <person name="O'Donnell K."/>
            <person name="Kasson M."/>
        </authorList>
    </citation>
    <scope>NUCLEOTIDE SEQUENCE [LARGE SCALE GENOMIC DNA]</scope>
    <source>
        <strain evidence="9 10">NRRL62584</strain>
    </source>
</reference>
<dbReference type="PROSITE" id="PS50850">
    <property type="entry name" value="MFS"/>
    <property type="match status" value="1"/>
</dbReference>
<proteinExistence type="predicted"/>
<organism evidence="9 10">
    <name type="scientific">Fusarium duplospermum</name>
    <dbReference type="NCBI Taxonomy" id="1325734"/>
    <lineage>
        <taxon>Eukaryota</taxon>
        <taxon>Fungi</taxon>
        <taxon>Dikarya</taxon>
        <taxon>Ascomycota</taxon>
        <taxon>Pezizomycotina</taxon>
        <taxon>Sordariomycetes</taxon>
        <taxon>Hypocreomycetidae</taxon>
        <taxon>Hypocreales</taxon>
        <taxon>Nectriaceae</taxon>
        <taxon>Fusarium</taxon>
        <taxon>Fusarium solani species complex</taxon>
    </lineage>
</organism>
<dbReference type="InterPro" id="IPR020846">
    <property type="entry name" value="MFS_dom"/>
</dbReference>
<dbReference type="Proteomes" id="UP000288168">
    <property type="component" value="Unassembled WGS sequence"/>
</dbReference>
<keyword evidence="3 7" id="KW-0812">Transmembrane</keyword>
<dbReference type="STRING" id="1325734.A0A428PEL7"/>
<name>A0A428PEL7_9HYPO</name>
<feature type="transmembrane region" description="Helical" evidence="7">
    <location>
        <begin position="220"/>
        <end position="241"/>
    </location>
</feature>
<evidence type="ECO:0000256" key="1">
    <source>
        <dbReference type="ARBA" id="ARBA00004141"/>
    </source>
</evidence>
<feature type="transmembrane region" description="Helical" evidence="7">
    <location>
        <begin position="191"/>
        <end position="213"/>
    </location>
</feature>
<evidence type="ECO:0000256" key="4">
    <source>
        <dbReference type="ARBA" id="ARBA00022989"/>
    </source>
</evidence>
<dbReference type="OrthoDB" id="2962993at2759"/>
<dbReference type="PANTHER" id="PTHR43791:SF38">
    <property type="entry name" value="MAJOR FACILITATOR SUPERFAMILY (MFS) PROFILE DOMAIN-CONTAINING PROTEIN"/>
    <property type="match status" value="1"/>
</dbReference>
<dbReference type="GO" id="GO:0016020">
    <property type="term" value="C:membrane"/>
    <property type="evidence" value="ECO:0007669"/>
    <property type="project" value="UniProtKB-SubCell"/>
</dbReference>
<evidence type="ECO:0000256" key="6">
    <source>
        <dbReference type="ARBA" id="ARBA00023180"/>
    </source>
</evidence>
<dbReference type="InterPro" id="IPR036259">
    <property type="entry name" value="MFS_trans_sf"/>
</dbReference>
<feature type="transmembrane region" description="Helical" evidence="7">
    <location>
        <begin position="78"/>
        <end position="102"/>
    </location>
</feature>
<dbReference type="Gene3D" id="1.20.1250.20">
    <property type="entry name" value="MFS general substrate transporter like domains"/>
    <property type="match status" value="2"/>
</dbReference>
<evidence type="ECO:0000313" key="10">
    <source>
        <dbReference type="Proteomes" id="UP000288168"/>
    </source>
</evidence>
<evidence type="ECO:0000256" key="5">
    <source>
        <dbReference type="ARBA" id="ARBA00023136"/>
    </source>
</evidence>
<evidence type="ECO:0000256" key="3">
    <source>
        <dbReference type="ARBA" id="ARBA00022692"/>
    </source>
</evidence>
<evidence type="ECO:0000259" key="8">
    <source>
        <dbReference type="PROSITE" id="PS50850"/>
    </source>
</evidence>
<dbReference type="PANTHER" id="PTHR43791">
    <property type="entry name" value="PERMEASE-RELATED"/>
    <property type="match status" value="1"/>
</dbReference>
<feature type="transmembrane region" description="Helical" evidence="7">
    <location>
        <begin position="12"/>
        <end position="33"/>
    </location>
</feature>
<evidence type="ECO:0000313" key="9">
    <source>
        <dbReference type="EMBL" id="RSL51508.1"/>
    </source>
</evidence>
<comment type="subcellular location">
    <subcellularLocation>
        <location evidence="1">Membrane</location>
        <topology evidence="1">Multi-pass membrane protein</topology>
    </subcellularLocation>
</comment>
<dbReference type="EMBL" id="NKCI01000148">
    <property type="protein sequence ID" value="RSL51508.1"/>
    <property type="molecule type" value="Genomic_DNA"/>
</dbReference>
<keyword evidence="5 7" id="KW-0472">Membrane</keyword>
<gene>
    <name evidence="9" type="ORF">CEP54_011386</name>
</gene>
<comment type="caution">
    <text evidence="9">The sequence shown here is derived from an EMBL/GenBank/DDBJ whole genome shotgun (WGS) entry which is preliminary data.</text>
</comment>
<accession>A0A428PEL7</accession>
<dbReference type="Pfam" id="PF07690">
    <property type="entry name" value="MFS_1"/>
    <property type="match status" value="1"/>
</dbReference>
<feature type="domain" description="Major facilitator superfamily (MFS) profile" evidence="8">
    <location>
        <begin position="1"/>
        <end position="252"/>
    </location>
</feature>
<keyword evidence="2" id="KW-0813">Transport</keyword>
<feature type="transmembrane region" description="Helical" evidence="7">
    <location>
        <begin position="45"/>
        <end position="66"/>
    </location>
</feature>
<keyword evidence="6" id="KW-0325">Glycoprotein</keyword>
<dbReference type="InterPro" id="IPR011701">
    <property type="entry name" value="MFS"/>
</dbReference>
<dbReference type="SUPFAM" id="SSF103473">
    <property type="entry name" value="MFS general substrate transporter"/>
    <property type="match status" value="1"/>
</dbReference>
<sequence>MSVVQNCHHLIILRVFVGVMESGFSPGILLIFSSWYKRGEQSKRFAVFMSAAILSSAFGGLLAGAITGGLEGAHGIRGWRWLFIVEGVATIGWAIVATFLLLDFPANTKHLTDRERAIAIARLQEDSVTVRGEGEKVIVGSSTLSYFYPTLVHGLGYTSTVQAQYMTVPIYAVAFVCTAVSGYFADKISNYRGLVIAGWLAFSMITSIAVCVVYDFTARYALLVLMAAGLWASNAISLSFASSTFGSMDAEV</sequence>
<feature type="transmembrane region" description="Helical" evidence="7">
    <location>
        <begin position="165"/>
        <end position="185"/>
    </location>
</feature>
<keyword evidence="4 7" id="KW-1133">Transmembrane helix</keyword>
<dbReference type="AlphaFoldDB" id="A0A428PEL7"/>
<protein>
    <recommendedName>
        <fullName evidence="8">Major facilitator superfamily (MFS) profile domain-containing protein</fullName>
    </recommendedName>
</protein>
<keyword evidence="10" id="KW-1185">Reference proteome</keyword>
<evidence type="ECO:0000256" key="2">
    <source>
        <dbReference type="ARBA" id="ARBA00022448"/>
    </source>
</evidence>